<dbReference type="InterPro" id="IPR033867">
    <property type="entry name" value="Mrt4"/>
</dbReference>
<accession>A0A8V0ZDN7</accession>
<comment type="similarity">
    <text evidence="1 2">Belongs to the universal ribosomal protein uL10 family.</text>
</comment>
<dbReference type="InterPro" id="IPR043141">
    <property type="entry name" value="Ribosomal_uL10-like_sf"/>
</dbReference>
<dbReference type="OrthoDB" id="10262308at2759"/>
<comment type="subunit">
    <text evidence="2">Associates with the pre-60S ribosomal particle.</text>
</comment>
<dbReference type="SUPFAM" id="SSF160369">
    <property type="entry name" value="Ribosomal protein L10-like"/>
    <property type="match status" value="1"/>
</dbReference>
<evidence type="ECO:0000256" key="1">
    <source>
        <dbReference type="ARBA" id="ARBA00008889"/>
    </source>
</evidence>
<reference evidence="3" key="3">
    <citation type="submission" date="2025-09" db="UniProtKB">
        <authorList>
            <consortium name="Ensembl"/>
        </authorList>
    </citation>
    <scope>IDENTIFICATION</scope>
    <source>
        <strain evidence="3">broiler</strain>
    </source>
</reference>
<dbReference type="Proteomes" id="UP000000539">
    <property type="component" value="Chromosome 21"/>
</dbReference>
<sequence length="244" mass="27020">MPKSKRDRKVSLTRTPRKGLEAKQALIAELRRCVDTYKHIFIFSVANMRNNKLKDVRNAWKHSRIFFGKNKVMMVALGREPSSEYRENLHQVSKHLRGEVGLLFTNRTKEEVDEPFYIYDKAHSSALSHSALYQNMPPAQSSVPRAALPAALSAHLPQVVLQLQGGGLCTSGEQGDVHRQPGHGALGAVPPLHGASAAAAGIANSFKERSGDAAFRLRSLQRRGHSDPRASTCPETLWLRDGRV</sequence>
<comment type="function">
    <text evidence="2">Component of the ribosome assembly machinery. Nuclear paralog of the ribosomal protein P0, it binds pre-60S subunits at an early stage of assembly in the nucleolus, and is replaced by P0 in cytoplasmic pre-60S subunits and mature 80S ribosomes.</text>
</comment>
<dbReference type="GeneTree" id="ENSGT00390000006238"/>
<evidence type="ECO:0000256" key="2">
    <source>
        <dbReference type="RuleBase" id="RU364039"/>
    </source>
</evidence>
<dbReference type="Gene3D" id="3.30.70.1730">
    <property type="match status" value="1"/>
</dbReference>
<dbReference type="GO" id="GO:0005730">
    <property type="term" value="C:nucleolus"/>
    <property type="evidence" value="ECO:0000318"/>
    <property type="project" value="GO_Central"/>
</dbReference>
<keyword evidence="4" id="KW-1185">Reference proteome</keyword>
<evidence type="ECO:0007829" key="5">
    <source>
        <dbReference type="PeptideAtlas" id="A0A8V0ZDN7"/>
    </source>
</evidence>
<evidence type="ECO:0000313" key="3">
    <source>
        <dbReference type="Ensembl" id="ENSGALP00010029336.1"/>
    </source>
</evidence>
<gene>
    <name evidence="3" type="primary">MRTO4</name>
</gene>
<reference evidence="3" key="2">
    <citation type="submission" date="2025-08" db="UniProtKB">
        <authorList>
            <consortium name="Ensembl"/>
        </authorList>
    </citation>
    <scope>IDENTIFICATION</scope>
    <source>
        <strain evidence="3">broiler</strain>
    </source>
</reference>
<keyword evidence="2" id="KW-0690">Ribosome biogenesis</keyword>
<keyword evidence="2" id="KW-0963">Cytoplasm</keyword>
<name>A0A8V0ZDN7_CHICK</name>
<comment type="subcellular location">
    <subcellularLocation>
        <location evidence="2">Cytoplasm</location>
    </subcellularLocation>
    <subcellularLocation>
        <location evidence="2">Nucleus</location>
        <location evidence="2">Nucleolus</location>
    </subcellularLocation>
</comment>
<dbReference type="FunFam" id="3.30.70.1730:FF:000004">
    <property type="entry name" value="Ribosome assembly factor mrt4"/>
    <property type="match status" value="1"/>
</dbReference>
<dbReference type="GO" id="GO:0006364">
    <property type="term" value="P:rRNA processing"/>
    <property type="evidence" value="ECO:0000318"/>
    <property type="project" value="GO_Central"/>
</dbReference>
<dbReference type="FunCoup" id="A0A8V0ZDN7">
    <property type="interactions" value="2079"/>
</dbReference>
<dbReference type="PANTHER" id="PTHR45841:SF1">
    <property type="entry name" value="MRNA TURNOVER PROTEIN 4 HOMOLOG"/>
    <property type="match status" value="1"/>
</dbReference>
<dbReference type="GO" id="GO:0042273">
    <property type="term" value="P:ribosomal large subunit biogenesis"/>
    <property type="evidence" value="ECO:0000318"/>
    <property type="project" value="GO_Central"/>
</dbReference>
<dbReference type="InterPro" id="IPR001790">
    <property type="entry name" value="Ribosomal_uL10"/>
</dbReference>
<dbReference type="CDD" id="cd05796">
    <property type="entry name" value="Ribosomal_P0_like"/>
    <property type="match status" value="1"/>
</dbReference>
<dbReference type="GO" id="GO:0030687">
    <property type="term" value="C:preribosome, large subunit precursor"/>
    <property type="evidence" value="ECO:0000318"/>
    <property type="project" value="GO_Central"/>
</dbReference>
<dbReference type="GO" id="GO:0000027">
    <property type="term" value="P:ribosomal large subunit assembly"/>
    <property type="evidence" value="ECO:0007669"/>
    <property type="project" value="InterPro"/>
</dbReference>
<dbReference type="InterPro" id="IPR051742">
    <property type="entry name" value="Ribosome_Assembly_uL10"/>
</dbReference>
<dbReference type="Pfam" id="PF00466">
    <property type="entry name" value="Ribosomal_L10"/>
    <property type="match status" value="1"/>
</dbReference>
<evidence type="ECO:0000313" key="4">
    <source>
        <dbReference type="Proteomes" id="UP000000539"/>
    </source>
</evidence>
<keyword evidence="5" id="KW-1267">Proteomics identification</keyword>
<protein>
    <recommendedName>
        <fullName evidence="2">Ribosome assembly factor mrt4</fullName>
    </recommendedName>
</protein>
<keyword evidence="2" id="KW-0539">Nucleus</keyword>
<dbReference type="GO" id="GO:0000956">
    <property type="term" value="P:nuclear-transcribed mRNA catabolic process"/>
    <property type="evidence" value="ECO:0000318"/>
    <property type="project" value="GO_Central"/>
</dbReference>
<dbReference type="PANTHER" id="PTHR45841">
    <property type="entry name" value="MRNA TURNOVER PROTEIN 4 MRTO4"/>
    <property type="match status" value="1"/>
</dbReference>
<dbReference type="Ensembl" id="ENSGALT00010049660.1">
    <property type="protein sequence ID" value="ENSGALP00010029336.1"/>
    <property type="gene ID" value="ENSGALG00010020571.1"/>
</dbReference>
<dbReference type="GO" id="GO:0005737">
    <property type="term" value="C:cytoplasm"/>
    <property type="evidence" value="ECO:0007669"/>
    <property type="project" value="UniProtKB-SubCell"/>
</dbReference>
<proteinExistence type="evidence at protein level"/>
<organism evidence="3 4">
    <name type="scientific">Gallus gallus</name>
    <name type="common">Chicken</name>
    <dbReference type="NCBI Taxonomy" id="9031"/>
    <lineage>
        <taxon>Eukaryota</taxon>
        <taxon>Metazoa</taxon>
        <taxon>Chordata</taxon>
        <taxon>Craniata</taxon>
        <taxon>Vertebrata</taxon>
        <taxon>Euteleostomi</taxon>
        <taxon>Archelosauria</taxon>
        <taxon>Archosauria</taxon>
        <taxon>Dinosauria</taxon>
        <taxon>Saurischia</taxon>
        <taxon>Theropoda</taxon>
        <taxon>Coelurosauria</taxon>
        <taxon>Aves</taxon>
        <taxon>Neognathae</taxon>
        <taxon>Galloanserae</taxon>
        <taxon>Galliformes</taxon>
        <taxon>Phasianidae</taxon>
        <taxon>Phasianinae</taxon>
        <taxon>Gallus</taxon>
    </lineage>
</organism>
<reference evidence="3" key="1">
    <citation type="submission" date="2020-11" db="EMBL/GenBank/DDBJ databases">
        <title>Gallus gallus (Chicken) genome, bGalGal1, GRCg7b, maternal haplotype autosomes + Z &amp; W.</title>
        <authorList>
            <person name="Warren W."/>
            <person name="Formenti G."/>
            <person name="Fedrigo O."/>
            <person name="Haase B."/>
            <person name="Mountcastle J."/>
            <person name="Balacco J."/>
            <person name="Tracey A."/>
            <person name="Schneider V."/>
            <person name="Okimoto R."/>
            <person name="Cheng H."/>
            <person name="Hawken R."/>
            <person name="Howe K."/>
            <person name="Jarvis E.D."/>
        </authorList>
    </citation>
    <scope>NUCLEOTIDE SEQUENCE [LARGE SCALE GENOMIC DNA]</scope>
    <source>
        <strain evidence="3">Broiler</strain>
    </source>
</reference>
<dbReference type="AlphaFoldDB" id="A0A8V0ZDN7"/>